<evidence type="ECO:0000256" key="4">
    <source>
        <dbReference type="SAM" id="MobiDB-lite"/>
    </source>
</evidence>
<name>B0W1B4_CULQU</name>
<evidence type="ECO:0000313" key="6">
    <source>
        <dbReference type="EnsemblMetazoa" id="CPIJ000875-PA"/>
    </source>
</evidence>
<protein>
    <submittedName>
        <fullName evidence="5 6">40S ribosomal protein S14-A</fullName>
    </submittedName>
</protein>
<dbReference type="GO" id="GO:1990904">
    <property type="term" value="C:ribonucleoprotein complex"/>
    <property type="evidence" value="ECO:0007669"/>
    <property type="project" value="UniProtKB-KW"/>
</dbReference>
<reference evidence="6" key="2">
    <citation type="submission" date="2020-05" db="UniProtKB">
        <authorList>
            <consortium name="EnsemblMetazoa"/>
        </authorList>
    </citation>
    <scope>IDENTIFICATION</scope>
    <source>
        <strain evidence="6">JHB</strain>
    </source>
</reference>
<evidence type="ECO:0000256" key="1">
    <source>
        <dbReference type="ARBA" id="ARBA00006194"/>
    </source>
</evidence>
<dbReference type="GO" id="GO:0005840">
    <property type="term" value="C:ribosome"/>
    <property type="evidence" value="ECO:0007669"/>
    <property type="project" value="UniProtKB-KW"/>
</dbReference>
<keyword evidence="7" id="KW-1185">Reference proteome</keyword>
<organism>
    <name type="scientific">Culex quinquefasciatus</name>
    <name type="common">Southern house mosquito</name>
    <name type="synonym">Culex pungens</name>
    <dbReference type="NCBI Taxonomy" id="7176"/>
    <lineage>
        <taxon>Eukaryota</taxon>
        <taxon>Metazoa</taxon>
        <taxon>Ecdysozoa</taxon>
        <taxon>Arthropoda</taxon>
        <taxon>Hexapoda</taxon>
        <taxon>Insecta</taxon>
        <taxon>Pterygota</taxon>
        <taxon>Neoptera</taxon>
        <taxon>Endopterygota</taxon>
        <taxon>Diptera</taxon>
        <taxon>Nematocera</taxon>
        <taxon>Culicoidea</taxon>
        <taxon>Culicidae</taxon>
        <taxon>Culicinae</taxon>
        <taxon>Culicini</taxon>
        <taxon>Culex</taxon>
        <taxon>Culex</taxon>
    </lineage>
</organism>
<evidence type="ECO:0000313" key="7">
    <source>
        <dbReference type="Proteomes" id="UP000002320"/>
    </source>
</evidence>
<dbReference type="FunCoup" id="B0W1B4">
    <property type="interactions" value="1254"/>
</dbReference>
<dbReference type="SUPFAM" id="SSF53137">
    <property type="entry name" value="Translational machinery components"/>
    <property type="match status" value="1"/>
</dbReference>
<comment type="similarity">
    <text evidence="1">Belongs to the universal ribosomal protein uS11 family.</text>
</comment>
<dbReference type="OMA" id="EEPICHM"/>
<dbReference type="VEuPathDB" id="VectorBase:CQUJHB017598"/>
<dbReference type="STRING" id="7176.B0W1B4"/>
<dbReference type="InterPro" id="IPR001971">
    <property type="entry name" value="Ribosomal_uS11"/>
</dbReference>
<dbReference type="GO" id="GO:0006412">
    <property type="term" value="P:translation"/>
    <property type="evidence" value="ECO:0007669"/>
    <property type="project" value="InterPro"/>
</dbReference>
<sequence length="125" mass="13656">MFRSISEQLLIVARYNFLVTMASCKNKTRKEEFSLYASFNDTFVHVTDLSGKETTSRVTGNMNAKADRDEASPYAALLAAQDVADKCKSLGITLRATGGNRTKNPGPGAQSTHRDLSCSSKNFVI</sequence>
<dbReference type="Pfam" id="PF00411">
    <property type="entry name" value="Ribosomal_S11"/>
    <property type="match status" value="1"/>
</dbReference>
<accession>B0W1B4</accession>
<dbReference type="HOGENOM" id="CLU_072439_6_0_1"/>
<evidence type="ECO:0000313" key="5">
    <source>
        <dbReference type="EMBL" id="EDS44984.1"/>
    </source>
</evidence>
<dbReference type="EMBL" id="DS231821">
    <property type="protein sequence ID" value="EDS44984.1"/>
    <property type="molecule type" value="Genomic_DNA"/>
</dbReference>
<dbReference type="eggNOG" id="KOG0407">
    <property type="taxonomic scope" value="Eukaryota"/>
</dbReference>
<evidence type="ECO:0000256" key="3">
    <source>
        <dbReference type="ARBA" id="ARBA00023274"/>
    </source>
</evidence>
<dbReference type="Gene3D" id="3.30.420.80">
    <property type="entry name" value="Ribosomal protein S11"/>
    <property type="match status" value="1"/>
</dbReference>
<gene>
    <name evidence="6" type="primary">6031790</name>
    <name evidence="5" type="ORF">CpipJ_CPIJ000875</name>
</gene>
<dbReference type="Proteomes" id="UP000002320">
    <property type="component" value="Unassembled WGS sequence"/>
</dbReference>
<dbReference type="VEuPathDB" id="VectorBase:CPIJ000875"/>
<dbReference type="AlphaFoldDB" id="B0W1B4"/>
<proteinExistence type="inferred from homology"/>
<reference evidence="5" key="1">
    <citation type="submission" date="2007-03" db="EMBL/GenBank/DDBJ databases">
        <title>Annotation of Culex pipiens quinquefasciatus.</title>
        <authorList>
            <consortium name="The Broad Institute Genome Sequencing Platform"/>
            <person name="Atkinson P.W."/>
            <person name="Hemingway J."/>
            <person name="Christensen B.M."/>
            <person name="Higgs S."/>
            <person name="Kodira C."/>
            <person name="Hannick L."/>
            <person name="Megy K."/>
            <person name="O'Leary S."/>
            <person name="Pearson M."/>
            <person name="Haas B.J."/>
            <person name="Mauceli E."/>
            <person name="Wortman J.R."/>
            <person name="Lee N.H."/>
            <person name="Guigo R."/>
            <person name="Stanke M."/>
            <person name="Alvarado L."/>
            <person name="Amedeo P."/>
            <person name="Antoine C.H."/>
            <person name="Arensburger P."/>
            <person name="Bidwell S.L."/>
            <person name="Crawford M."/>
            <person name="Camaro F."/>
            <person name="Devon K."/>
            <person name="Engels R."/>
            <person name="Hammond M."/>
            <person name="Howarth C."/>
            <person name="Koehrsen M."/>
            <person name="Lawson D."/>
            <person name="Montgomery P."/>
            <person name="Nene V."/>
            <person name="Nusbaum C."/>
            <person name="Puiu D."/>
            <person name="Romero-Severson J."/>
            <person name="Severson D.W."/>
            <person name="Shumway M."/>
            <person name="Sisk P."/>
            <person name="Stolte C."/>
            <person name="Zeng Q."/>
            <person name="Eisenstadt E."/>
            <person name="Fraser-Liggett C."/>
            <person name="Strausberg R."/>
            <person name="Galagan J."/>
            <person name="Birren B."/>
            <person name="Collins F.H."/>
        </authorList>
    </citation>
    <scope>NUCLEOTIDE SEQUENCE [LARGE SCALE GENOMIC DNA]</scope>
    <source>
        <strain evidence="5">JHB</strain>
    </source>
</reference>
<dbReference type="KEGG" id="cqu:CpipJ_CPIJ000875"/>
<dbReference type="InterPro" id="IPR036967">
    <property type="entry name" value="Ribosomal_uS11_sf"/>
</dbReference>
<keyword evidence="2 5" id="KW-0689">Ribosomal protein</keyword>
<dbReference type="PANTHER" id="PTHR11759">
    <property type="entry name" value="40S RIBOSOMAL PROTEIN S14/30S RIBOSOMAL PROTEIN S11"/>
    <property type="match status" value="1"/>
</dbReference>
<dbReference type="InParanoid" id="B0W1B4"/>
<dbReference type="OrthoDB" id="1677536at2759"/>
<dbReference type="GO" id="GO:0003735">
    <property type="term" value="F:structural constituent of ribosome"/>
    <property type="evidence" value="ECO:0007669"/>
    <property type="project" value="InterPro"/>
</dbReference>
<dbReference type="EnsemblMetazoa" id="CPIJ000875-RA">
    <property type="protein sequence ID" value="CPIJ000875-PA"/>
    <property type="gene ID" value="CPIJ000875"/>
</dbReference>
<keyword evidence="3" id="KW-0687">Ribonucleoprotein</keyword>
<feature type="region of interest" description="Disordered" evidence="4">
    <location>
        <begin position="96"/>
        <end position="125"/>
    </location>
</feature>
<evidence type="ECO:0000256" key="2">
    <source>
        <dbReference type="ARBA" id="ARBA00022980"/>
    </source>
</evidence>